<feature type="transmembrane region" description="Helical" evidence="10">
    <location>
        <begin position="216"/>
        <end position="233"/>
    </location>
</feature>
<dbReference type="SUPFAM" id="SSF53649">
    <property type="entry name" value="Alkaline phosphatase-like"/>
    <property type="match status" value="1"/>
</dbReference>
<evidence type="ECO:0000256" key="10">
    <source>
        <dbReference type="SAM" id="Phobius"/>
    </source>
</evidence>
<name>A0A1F6T1Z2_9PROT</name>
<keyword evidence="5 10" id="KW-0472">Membrane</keyword>
<feature type="binding site" evidence="8">
    <location>
        <position position="366"/>
    </location>
    <ligand>
        <name>Mn(2+)</name>
        <dbReference type="ChEBI" id="CHEBI:29035"/>
    </ligand>
</feature>
<dbReference type="PANTHER" id="PTHR47371:SF3">
    <property type="entry name" value="PHOSPHOGLYCEROL TRANSFERASE I"/>
    <property type="match status" value="1"/>
</dbReference>
<dbReference type="PIRSF" id="PIRSF005091">
    <property type="entry name" value="Mmb_sulf_HI1246"/>
    <property type="match status" value="1"/>
</dbReference>
<feature type="transmembrane region" description="Helical" evidence="10">
    <location>
        <begin position="124"/>
        <end position="148"/>
    </location>
</feature>
<feature type="region of interest" description="Disordered" evidence="9">
    <location>
        <begin position="687"/>
        <end position="708"/>
    </location>
</feature>
<evidence type="ECO:0000256" key="4">
    <source>
        <dbReference type="ARBA" id="ARBA00022989"/>
    </source>
</evidence>
<evidence type="ECO:0000313" key="12">
    <source>
        <dbReference type="EMBL" id="OGI39144.1"/>
    </source>
</evidence>
<dbReference type="InterPro" id="IPR000917">
    <property type="entry name" value="Sulfatase_N"/>
</dbReference>
<feature type="domain" description="Sulfatase N-terminal" evidence="11">
    <location>
        <begin position="319"/>
        <end position="602"/>
    </location>
</feature>
<feature type="binding site" evidence="8">
    <location>
        <position position="326"/>
    </location>
    <ligand>
        <name>Mn(2+)</name>
        <dbReference type="ChEBI" id="CHEBI:29035"/>
    </ligand>
</feature>
<proteinExistence type="predicted"/>
<protein>
    <recommendedName>
        <fullName evidence="11">Sulfatase N-terminal domain-containing protein</fullName>
    </recommendedName>
</protein>
<evidence type="ECO:0000259" key="11">
    <source>
        <dbReference type="Pfam" id="PF00884"/>
    </source>
</evidence>
<dbReference type="EMBL" id="MFSQ01000099">
    <property type="protein sequence ID" value="OGI39144.1"/>
    <property type="molecule type" value="Genomic_DNA"/>
</dbReference>
<reference evidence="12 13" key="1">
    <citation type="journal article" date="2016" name="Nat. Commun.">
        <title>Thousands of microbial genomes shed light on interconnected biogeochemical processes in an aquifer system.</title>
        <authorList>
            <person name="Anantharaman K."/>
            <person name="Brown C.T."/>
            <person name="Hug L.A."/>
            <person name="Sharon I."/>
            <person name="Castelle C.J."/>
            <person name="Probst A.J."/>
            <person name="Thomas B.C."/>
            <person name="Singh A."/>
            <person name="Wilkins M.J."/>
            <person name="Karaoz U."/>
            <person name="Brodie E.L."/>
            <person name="Williams K.H."/>
            <person name="Hubbard S.S."/>
            <person name="Banfield J.F."/>
        </authorList>
    </citation>
    <scope>NUCLEOTIDE SEQUENCE [LARGE SCALE GENOMIC DNA]</scope>
</reference>
<dbReference type="Gene3D" id="3.40.720.10">
    <property type="entry name" value="Alkaline Phosphatase, subunit A"/>
    <property type="match status" value="1"/>
</dbReference>
<evidence type="ECO:0000313" key="13">
    <source>
        <dbReference type="Proteomes" id="UP000178379"/>
    </source>
</evidence>
<dbReference type="InterPro" id="IPR017850">
    <property type="entry name" value="Alkaline_phosphatase_core_sf"/>
</dbReference>
<feature type="transmembrane region" description="Helical" evidence="10">
    <location>
        <begin position="95"/>
        <end position="112"/>
    </location>
</feature>
<evidence type="ECO:0000256" key="7">
    <source>
        <dbReference type="PIRSR" id="PIRSR005091-2"/>
    </source>
</evidence>
<dbReference type="STRING" id="1817756.A2140_03205"/>
<feature type="binding site" evidence="7">
    <location>
        <position position="479"/>
    </location>
    <ligand>
        <name>substrate</name>
    </ligand>
</feature>
<evidence type="ECO:0000256" key="3">
    <source>
        <dbReference type="ARBA" id="ARBA00022692"/>
    </source>
</evidence>
<dbReference type="PANTHER" id="PTHR47371">
    <property type="entry name" value="LIPOTEICHOIC ACID SYNTHASE"/>
    <property type="match status" value="1"/>
</dbReference>
<organism evidence="12 13">
    <name type="scientific">Candidatus Muproteobacteria bacterium RBG_16_62_13</name>
    <dbReference type="NCBI Taxonomy" id="1817756"/>
    <lineage>
        <taxon>Bacteria</taxon>
        <taxon>Pseudomonadati</taxon>
        <taxon>Pseudomonadota</taxon>
        <taxon>Candidatus Muproteobacteria</taxon>
    </lineage>
</organism>
<dbReference type="GO" id="GO:0005886">
    <property type="term" value="C:plasma membrane"/>
    <property type="evidence" value="ECO:0007669"/>
    <property type="project" value="UniProtKB-SubCell"/>
</dbReference>
<keyword evidence="7" id="KW-0479">Metal-binding</keyword>
<feature type="transmembrane region" description="Helical" evidence="10">
    <location>
        <begin position="43"/>
        <end position="69"/>
    </location>
</feature>
<evidence type="ECO:0000256" key="1">
    <source>
        <dbReference type="ARBA" id="ARBA00004651"/>
    </source>
</evidence>
<sequence>MPNRICLHVPNREECVIVHRLYPVNHITILPAMSRVIGFLPPLLRLLLITAIAGFTVLAMLRGVFWFVFRSVSAEAPATEILQALYLGLKFDLRLTLWLCLPLLALGWIPWLNPVRYRRARLAWLGYFVLAQAAVLFLYFVDFGHYAYLHQRLNVTLLDHLSPLSVAAQMAWETYPMLWGVVGLILGSTAYAWVLRRLAWNRVDAAASPISSKARRAMVVSGFVAVFALGLYGKWSWYPLRWSDAYFTNHEAVAALALNPVLFLWDTLDGKGERYDEKIVREHYPEVASLLGVTKPDARALDFGRNVPAKAGAQRRPLNLVVIHLESFAAYRTGAFGNRLNPTPNFDALAREGTLFTNFFVPAVPTARSVFTMLTGIPDYNGVRTASRNPMIVNQHTLINALQGHERYYFLGGSATWGNVRGILAHNIHRLRVFEEGHYAAERADAWGVTDLDLFEAAHRQFADSKKPFFAFIQTSGNHRPYTIPENNRRGFERVTVDDRSLRDNSFESLAAYNGIRYFDHALGHFFAQARRSPYFENTVFVLYGDHGNPSVKDIPYERIGLTGVHVPFLVYVPGLNRQGRRIDTVASLVDLLPTSLSLMGVPYRNQTMGRDLFAARPVREQFALIPDGLLDNEFLYRDGPGGKPRLYRYRSSNPAQDVHERYPDRVRELKRRQSALYETARYLLHHNPPGSDAGVSPVAGRPTVAGR</sequence>
<evidence type="ECO:0000256" key="5">
    <source>
        <dbReference type="ARBA" id="ARBA00023136"/>
    </source>
</evidence>
<evidence type="ECO:0000256" key="9">
    <source>
        <dbReference type="SAM" id="MobiDB-lite"/>
    </source>
</evidence>
<evidence type="ECO:0000256" key="8">
    <source>
        <dbReference type="PIRSR" id="PIRSR005091-3"/>
    </source>
</evidence>
<dbReference type="GO" id="GO:0046872">
    <property type="term" value="F:metal ion binding"/>
    <property type="evidence" value="ECO:0007669"/>
    <property type="project" value="UniProtKB-KW"/>
</dbReference>
<comment type="caution">
    <text evidence="12">The sequence shown here is derived from an EMBL/GenBank/DDBJ whole genome shotgun (WGS) entry which is preliminary data.</text>
</comment>
<dbReference type="InterPro" id="IPR012160">
    <property type="entry name" value="LtaS-like"/>
</dbReference>
<keyword evidence="2" id="KW-1003">Cell membrane</keyword>
<feature type="binding site" evidence="8">
    <location>
        <position position="547"/>
    </location>
    <ligand>
        <name>Mn(2+)</name>
        <dbReference type="ChEBI" id="CHEBI:29035"/>
    </ligand>
</feature>
<feature type="binding site" evidence="8">
    <location>
        <position position="546"/>
    </location>
    <ligand>
        <name>Mn(2+)</name>
        <dbReference type="ChEBI" id="CHEBI:29035"/>
    </ligand>
</feature>
<evidence type="ECO:0000256" key="2">
    <source>
        <dbReference type="ARBA" id="ARBA00022475"/>
    </source>
</evidence>
<accession>A0A1F6T1Z2</accession>
<gene>
    <name evidence="12" type="ORF">A2140_03205</name>
</gene>
<comment type="subcellular location">
    <subcellularLocation>
        <location evidence="1">Cell membrane</location>
        <topology evidence="1">Multi-pass membrane protein</topology>
    </subcellularLocation>
</comment>
<dbReference type="CDD" id="cd16015">
    <property type="entry name" value="LTA_synthase"/>
    <property type="match status" value="1"/>
</dbReference>
<feature type="active site" evidence="6">
    <location>
        <position position="366"/>
    </location>
</feature>
<dbReference type="AlphaFoldDB" id="A0A1F6T1Z2"/>
<dbReference type="Proteomes" id="UP000178379">
    <property type="component" value="Unassembled WGS sequence"/>
</dbReference>
<evidence type="ECO:0000256" key="6">
    <source>
        <dbReference type="PIRSR" id="PIRSR005091-1"/>
    </source>
</evidence>
<dbReference type="InterPro" id="IPR050448">
    <property type="entry name" value="OpgB/LTA_synthase_biosynth"/>
</dbReference>
<dbReference type="Pfam" id="PF00884">
    <property type="entry name" value="Sulfatase"/>
    <property type="match status" value="1"/>
</dbReference>
<keyword evidence="3 10" id="KW-0812">Transmembrane</keyword>
<feature type="transmembrane region" description="Helical" evidence="10">
    <location>
        <begin position="177"/>
        <end position="195"/>
    </location>
</feature>
<keyword evidence="4 10" id="KW-1133">Transmembrane helix</keyword>
<keyword evidence="7" id="KW-0464">Manganese</keyword>